<dbReference type="Gene3D" id="3.40.190.290">
    <property type="match status" value="1"/>
</dbReference>
<keyword evidence="4" id="KW-0804">Transcription</keyword>
<dbReference type="AlphaFoldDB" id="A0A0L7TH35"/>
<dbReference type="Pfam" id="PF00126">
    <property type="entry name" value="HTH_1"/>
    <property type="match status" value="1"/>
</dbReference>
<sequence>MSLPPDVHRLLPCFLAAADCRSFSAAARQLGLTPAAVSKNVRTLEQRLGMTLFQRNTHFVELTGEGAALRQRIGSLWQALNQALESPDAMPSGWVRTSVIPGFARYHLLPLLPAFQQRYPQVRLDLALDARKVNLIGERYDVAIGQRTNDDSRLIARPLRPVQHMIAASPAYLAQHGIAQHPQQLLQHHCLLHRNPGDGRLLNWLPDHLELTENQAHFISTLPDALLDAALAGMGIVCLSDWYLAAHIREGRLIPLLQPFWPEPQPMWMWYLSADLPPRVRVWVDFVLEKFAR</sequence>
<dbReference type="InterPro" id="IPR000847">
    <property type="entry name" value="LysR_HTH_N"/>
</dbReference>
<accession>A0A0L7TH35</accession>
<organism evidence="7 8">
    <name type="scientific">Winslowiella iniecta</name>
    <dbReference type="NCBI Taxonomy" id="1560201"/>
    <lineage>
        <taxon>Bacteria</taxon>
        <taxon>Pseudomonadati</taxon>
        <taxon>Pseudomonadota</taxon>
        <taxon>Gammaproteobacteria</taxon>
        <taxon>Enterobacterales</taxon>
        <taxon>Erwiniaceae</taxon>
        <taxon>Winslowiella</taxon>
    </lineage>
</organism>
<dbReference type="EMBL" id="JRXE01000006">
    <property type="protein sequence ID" value="KOC91345.1"/>
    <property type="molecule type" value="Genomic_DNA"/>
</dbReference>
<dbReference type="Gene3D" id="1.10.10.10">
    <property type="entry name" value="Winged helix-like DNA-binding domain superfamily/Winged helix DNA-binding domain"/>
    <property type="match status" value="1"/>
</dbReference>
<dbReference type="RefSeq" id="WP_052898319.1">
    <property type="nucleotide sequence ID" value="NZ_JRXE01000006.1"/>
</dbReference>
<comment type="caution">
    <text evidence="7">The sequence shown here is derived from an EMBL/GenBank/DDBJ whole genome shotgun (WGS) entry which is preliminary data.</text>
</comment>
<dbReference type="SUPFAM" id="SSF53850">
    <property type="entry name" value="Periplasmic binding protein-like II"/>
    <property type="match status" value="1"/>
</dbReference>
<dbReference type="Proteomes" id="UP000036851">
    <property type="component" value="Unassembled WGS sequence"/>
</dbReference>
<feature type="domain" description="HTH lysR-type" evidence="5">
    <location>
        <begin position="1"/>
        <end position="63"/>
    </location>
</feature>
<dbReference type="Proteomes" id="UP000037088">
    <property type="component" value="Unassembled WGS sequence"/>
</dbReference>
<dbReference type="SUPFAM" id="SSF46785">
    <property type="entry name" value="Winged helix' DNA-binding domain"/>
    <property type="match status" value="1"/>
</dbReference>
<reference evidence="8 9" key="1">
    <citation type="journal article" date="2015" name="Int. J. Syst. Evol. Microbiol.">
        <title>Erwinia iniecta sp. nov., isolated from Russian wheat aphids (Diuraphis noxia).</title>
        <authorList>
            <person name="Campillo T."/>
            <person name="Luna E."/>
            <person name="Portier P."/>
            <person name="Fischer-Le Saux M."/>
            <person name="Lapitan N."/>
            <person name="Tisserat N.A."/>
            <person name="Leach J.E."/>
        </authorList>
    </citation>
    <scope>NUCLEOTIDE SEQUENCE [LARGE SCALE GENOMIC DNA]</scope>
    <source>
        <strain evidence="6 9">B120</strain>
        <strain evidence="7 8">B149</strain>
    </source>
</reference>
<dbReference type="GO" id="GO:0003700">
    <property type="term" value="F:DNA-binding transcription factor activity"/>
    <property type="evidence" value="ECO:0007669"/>
    <property type="project" value="InterPro"/>
</dbReference>
<dbReference type="PANTHER" id="PTHR30537">
    <property type="entry name" value="HTH-TYPE TRANSCRIPTIONAL REGULATOR"/>
    <property type="match status" value="1"/>
</dbReference>
<keyword evidence="9" id="KW-1185">Reference proteome</keyword>
<dbReference type="PATRIC" id="fig|1560201.3.peg.1224"/>
<keyword evidence="3" id="KW-0238">DNA-binding</keyword>
<evidence type="ECO:0000256" key="4">
    <source>
        <dbReference type="ARBA" id="ARBA00023163"/>
    </source>
</evidence>
<proteinExistence type="inferred from homology"/>
<dbReference type="InterPro" id="IPR036388">
    <property type="entry name" value="WH-like_DNA-bd_sf"/>
</dbReference>
<dbReference type="PRINTS" id="PR00039">
    <property type="entry name" value="HTHLYSR"/>
</dbReference>
<protein>
    <submittedName>
        <fullName evidence="7">LysR family transcriptional regulator</fullName>
    </submittedName>
</protein>
<dbReference type="OrthoDB" id="9786526at2"/>
<gene>
    <name evidence="6" type="ORF">NG42_05735</name>
    <name evidence="7" type="ORF">NG43_04120</name>
</gene>
<evidence type="ECO:0000313" key="8">
    <source>
        <dbReference type="Proteomes" id="UP000036851"/>
    </source>
</evidence>
<dbReference type="CDD" id="cd08422">
    <property type="entry name" value="PBP2_CrgA_like"/>
    <property type="match status" value="1"/>
</dbReference>
<evidence type="ECO:0000313" key="6">
    <source>
        <dbReference type="EMBL" id="KOC91345.1"/>
    </source>
</evidence>
<dbReference type="FunFam" id="1.10.10.10:FF:000001">
    <property type="entry name" value="LysR family transcriptional regulator"/>
    <property type="match status" value="1"/>
</dbReference>
<name>A0A0L7TH35_9GAMM</name>
<keyword evidence="2" id="KW-0805">Transcription regulation</keyword>
<evidence type="ECO:0000256" key="3">
    <source>
        <dbReference type="ARBA" id="ARBA00023125"/>
    </source>
</evidence>
<dbReference type="STRING" id="1560201.NG42_05735"/>
<evidence type="ECO:0000256" key="2">
    <source>
        <dbReference type="ARBA" id="ARBA00023015"/>
    </source>
</evidence>
<evidence type="ECO:0000313" key="7">
    <source>
        <dbReference type="EMBL" id="KOC94650.1"/>
    </source>
</evidence>
<dbReference type="PANTHER" id="PTHR30537:SF5">
    <property type="entry name" value="HTH-TYPE TRANSCRIPTIONAL ACTIVATOR TTDR-RELATED"/>
    <property type="match status" value="1"/>
</dbReference>
<dbReference type="Pfam" id="PF03466">
    <property type="entry name" value="LysR_substrate"/>
    <property type="match status" value="1"/>
</dbReference>
<dbReference type="InterPro" id="IPR036390">
    <property type="entry name" value="WH_DNA-bd_sf"/>
</dbReference>
<evidence type="ECO:0000256" key="1">
    <source>
        <dbReference type="ARBA" id="ARBA00009437"/>
    </source>
</evidence>
<dbReference type="EMBL" id="JRXF01000004">
    <property type="protein sequence ID" value="KOC94650.1"/>
    <property type="molecule type" value="Genomic_DNA"/>
</dbReference>
<dbReference type="PROSITE" id="PS50931">
    <property type="entry name" value="HTH_LYSR"/>
    <property type="match status" value="1"/>
</dbReference>
<dbReference type="InterPro" id="IPR005119">
    <property type="entry name" value="LysR_subst-bd"/>
</dbReference>
<dbReference type="InterPro" id="IPR058163">
    <property type="entry name" value="LysR-type_TF_proteobact-type"/>
</dbReference>
<dbReference type="GO" id="GO:0003677">
    <property type="term" value="F:DNA binding"/>
    <property type="evidence" value="ECO:0007669"/>
    <property type="project" value="UniProtKB-KW"/>
</dbReference>
<comment type="similarity">
    <text evidence="1">Belongs to the LysR transcriptional regulatory family.</text>
</comment>
<evidence type="ECO:0000259" key="5">
    <source>
        <dbReference type="PROSITE" id="PS50931"/>
    </source>
</evidence>
<evidence type="ECO:0000313" key="9">
    <source>
        <dbReference type="Proteomes" id="UP000037088"/>
    </source>
</evidence>